<dbReference type="AlphaFoldDB" id="A0A7R9LT41"/>
<dbReference type="PANTHER" id="PTHR43038">
    <property type="entry name" value="ATP-BINDING CASSETTE, SUB-FAMILY H, MEMBER 1"/>
    <property type="match status" value="1"/>
</dbReference>
<name>A0A7R9LT41_9ACAR</name>
<keyword evidence="1" id="KW-0472">Membrane</keyword>
<accession>A0A7R9LT41</accession>
<dbReference type="SUPFAM" id="SSF52540">
    <property type="entry name" value="P-loop containing nucleoside triphosphate hydrolases"/>
    <property type="match status" value="1"/>
</dbReference>
<organism evidence="2">
    <name type="scientific">Medioppia subpectinata</name>
    <dbReference type="NCBI Taxonomy" id="1979941"/>
    <lineage>
        <taxon>Eukaryota</taxon>
        <taxon>Metazoa</taxon>
        <taxon>Ecdysozoa</taxon>
        <taxon>Arthropoda</taxon>
        <taxon>Chelicerata</taxon>
        <taxon>Arachnida</taxon>
        <taxon>Acari</taxon>
        <taxon>Acariformes</taxon>
        <taxon>Sarcoptiformes</taxon>
        <taxon>Oribatida</taxon>
        <taxon>Brachypylina</taxon>
        <taxon>Oppioidea</taxon>
        <taxon>Oppiidae</taxon>
        <taxon>Medioppia</taxon>
    </lineage>
</organism>
<dbReference type="InterPro" id="IPR027417">
    <property type="entry name" value="P-loop_NTPase"/>
</dbReference>
<feature type="transmembrane region" description="Helical" evidence="1">
    <location>
        <begin position="177"/>
        <end position="197"/>
    </location>
</feature>
<evidence type="ECO:0000313" key="3">
    <source>
        <dbReference type="Proteomes" id="UP000759131"/>
    </source>
</evidence>
<evidence type="ECO:0008006" key="4">
    <source>
        <dbReference type="Google" id="ProtNLM"/>
    </source>
</evidence>
<protein>
    <recommendedName>
        <fullName evidence="4">ABC transporter</fullName>
    </recommendedName>
</protein>
<keyword evidence="1" id="KW-0812">Transmembrane</keyword>
<dbReference type="PANTHER" id="PTHR43038:SF3">
    <property type="entry name" value="ABC TRANSPORTER G FAMILY MEMBER 20 ISOFORM X1"/>
    <property type="match status" value="1"/>
</dbReference>
<keyword evidence="1" id="KW-1133">Transmembrane helix</keyword>
<dbReference type="Proteomes" id="UP000759131">
    <property type="component" value="Unassembled WGS sequence"/>
</dbReference>
<sequence length="229" mass="26823">MVHRPRLIILDEPTVGVDPLLRLRMWQYLENCCKRYGQTVIITTHYIEEARSAANVAFMASGVILKQENPNQLLLHYNCHTLEEVFLYLCVNHNKNLKNRDKNANEITNNNMSDTSGGNERIIDGNIIEENFGLKYESNENNNNYKQNMIHKRDGINLKRIKTMIWKYFVLTMRRPLYLIVFYIMPLIALTSMKLSIGRKPHHIPVAYYNADPNAKLSQLFLDSIEPYY</sequence>
<dbReference type="OrthoDB" id="6150516at2759"/>
<gene>
    <name evidence="2" type="ORF">OSB1V03_LOCUS21356</name>
</gene>
<feature type="non-terminal residue" evidence="2">
    <location>
        <position position="1"/>
    </location>
</feature>
<reference evidence="2" key="1">
    <citation type="submission" date="2020-11" db="EMBL/GenBank/DDBJ databases">
        <authorList>
            <person name="Tran Van P."/>
        </authorList>
    </citation>
    <scope>NUCLEOTIDE SEQUENCE</scope>
</reference>
<evidence type="ECO:0000256" key="1">
    <source>
        <dbReference type="SAM" id="Phobius"/>
    </source>
</evidence>
<dbReference type="EMBL" id="CAJPIZ010039275">
    <property type="protein sequence ID" value="CAG2121410.1"/>
    <property type="molecule type" value="Genomic_DNA"/>
</dbReference>
<dbReference type="EMBL" id="OC893850">
    <property type="protein sequence ID" value="CAD7647254.1"/>
    <property type="molecule type" value="Genomic_DNA"/>
</dbReference>
<keyword evidence="3" id="KW-1185">Reference proteome</keyword>
<proteinExistence type="predicted"/>
<evidence type="ECO:0000313" key="2">
    <source>
        <dbReference type="EMBL" id="CAD7647254.1"/>
    </source>
</evidence>
<dbReference type="Gene3D" id="3.40.50.300">
    <property type="entry name" value="P-loop containing nucleotide triphosphate hydrolases"/>
    <property type="match status" value="1"/>
</dbReference>